<feature type="signal peptide" evidence="1">
    <location>
        <begin position="1"/>
        <end position="25"/>
    </location>
</feature>
<comment type="caution">
    <text evidence="2">The sequence shown here is derived from an EMBL/GenBank/DDBJ whole genome shotgun (WGS) entry which is preliminary data.</text>
</comment>
<evidence type="ECO:0000256" key="1">
    <source>
        <dbReference type="SAM" id="SignalP"/>
    </source>
</evidence>
<keyword evidence="1" id="KW-0732">Signal</keyword>
<dbReference type="OrthoDB" id="7555457at2759"/>
<evidence type="ECO:0000313" key="2">
    <source>
        <dbReference type="EMBL" id="RLU24681.1"/>
    </source>
</evidence>
<organism evidence="2 3">
    <name type="scientific">Ooceraea biroi</name>
    <name type="common">Clonal raider ant</name>
    <name type="synonym">Cerapachys biroi</name>
    <dbReference type="NCBI Taxonomy" id="2015173"/>
    <lineage>
        <taxon>Eukaryota</taxon>
        <taxon>Metazoa</taxon>
        <taxon>Ecdysozoa</taxon>
        <taxon>Arthropoda</taxon>
        <taxon>Hexapoda</taxon>
        <taxon>Insecta</taxon>
        <taxon>Pterygota</taxon>
        <taxon>Neoptera</taxon>
        <taxon>Endopterygota</taxon>
        <taxon>Hymenoptera</taxon>
        <taxon>Apocrita</taxon>
        <taxon>Aculeata</taxon>
        <taxon>Formicoidea</taxon>
        <taxon>Formicidae</taxon>
        <taxon>Dorylinae</taxon>
        <taxon>Ooceraea</taxon>
    </lineage>
</organism>
<protein>
    <submittedName>
        <fullName evidence="2">Uncharacterized protein</fullName>
    </submittedName>
</protein>
<sequence length="89" mass="9597">MGSRSFLIIALVVVFAFLHSELSDGKEIKQRSCFPSLSPSLGAQEDLKVKSMQCAACNTDLCNAASTNVLTLGWLALLWAIRSIFAGAY</sequence>
<name>A0A3L8DW63_OOCBI</name>
<accession>A0A3L8DW63</accession>
<evidence type="ECO:0000313" key="3">
    <source>
        <dbReference type="Proteomes" id="UP000279307"/>
    </source>
</evidence>
<proteinExistence type="predicted"/>
<dbReference type="AlphaFoldDB" id="A0A3L8DW63"/>
<feature type="chain" id="PRO_5017971328" evidence="1">
    <location>
        <begin position="26"/>
        <end position="89"/>
    </location>
</feature>
<reference evidence="2 3" key="1">
    <citation type="journal article" date="2018" name="Genome Res.">
        <title>The genomic architecture and molecular evolution of ant odorant receptors.</title>
        <authorList>
            <person name="McKenzie S.K."/>
            <person name="Kronauer D.J.C."/>
        </authorList>
    </citation>
    <scope>NUCLEOTIDE SEQUENCE [LARGE SCALE GENOMIC DNA]</scope>
    <source>
        <strain evidence="2">Clonal line C1</strain>
    </source>
</reference>
<dbReference type="EMBL" id="QOIP01000003">
    <property type="protein sequence ID" value="RLU24681.1"/>
    <property type="molecule type" value="Genomic_DNA"/>
</dbReference>
<gene>
    <name evidence="2" type="ORF">DMN91_002770</name>
</gene>
<dbReference type="Proteomes" id="UP000279307">
    <property type="component" value="Chromosome 3"/>
</dbReference>